<keyword evidence="2" id="KW-1185">Reference proteome</keyword>
<sequence length="207" mass="22387">MPDPTPPERSQFTPTDDAEGMLQDVIDWGRLADIDAARRILLRFAATDPAGHLPLTAEQAATLVVDAIAEQIHARGIAEGRRLRADEIDALTRGAYADGLGDGHSQATEGWEREWGTVGDGWAYPARSEKAARDVTRYSQGGATVSRLVGPWEPAEQPQPARAIGCTCPPNMPQHSYQPGCPSCEAFVAGLKPQRMEEPDQYGEPEA</sequence>
<gene>
    <name evidence="1" type="ORF">GCM10010170_033820</name>
</gene>
<dbReference type="RefSeq" id="WP_344613331.1">
    <property type="nucleotide sequence ID" value="NZ_BAAARV010000025.1"/>
</dbReference>
<accession>A0ABN3G943</accession>
<dbReference type="EMBL" id="BAAARV010000025">
    <property type="protein sequence ID" value="GAA2346790.1"/>
    <property type="molecule type" value="Genomic_DNA"/>
</dbReference>
<comment type="caution">
    <text evidence="1">The sequence shown here is derived from an EMBL/GenBank/DDBJ whole genome shotgun (WGS) entry which is preliminary data.</text>
</comment>
<organism evidence="1 2">
    <name type="scientific">Dactylosporangium salmoneum</name>
    <dbReference type="NCBI Taxonomy" id="53361"/>
    <lineage>
        <taxon>Bacteria</taxon>
        <taxon>Bacillati</taxon>
        <taxon>Actinomycetota</taxon>
        <taxon>Actinomycetes</taxon>
        <taxon>Micromonosporales</taxon>
        <taxon>Micromonosporaceae</taxon>
        <taxon>Dactylosporangium</taxon>
    </lineage>
</organism>
<name>A0ABN3G943_9ACTN</name>
<evidence type="ECO:0000313" key="1">
    <source>
        <dbReference type="EMBL" id="GAA2346790.1"/>
    </source>
</evidence>
<reference evidence="1 2" key="1">
    <citation type="journal article" date="2019" name="Int. J. Syst. Evol. Microbiol.">
        <title>The Global Catalogue of Microorganisms (GCM) 10K type strain sequencing project: providing services to taxonomists for standard genome sequencing and annotation.</title>
        <authorList>
            <consortium name="The Broad Institute Genomics Platform"/>
            <consortium name="The Broad Institute Genome Sequencing Center for Infectious Disease"/>
            <person name="Wu L."/>
            <person name="Ma J."/>
        </authorList>
    </citation>
    <scope>NUCLEOTIDE SEQUENCE [LARGE SCALE GENOMIC DNA]</scope>
    <source>
        <strain evidence="1 2">JCM 3272</strain>
    </source>
</reference>
<dbReference type="Proteomes" id="UP001501444">
    <property type="component" value="Unassembled WGS sequence"/>
</dbReference>
<protein>
    <submittedName>
        <fullName evidence="1">Uncharacterized protein</fullName>
    </submittedName>
</protein>
<proteinExistence type="predicted"/>
<evidence type="ECO:0000313" key="2">
    <source>
        <dbReference type="Proteomes" id="UP001501444"/>
    </source>
</evidence>